<dbReference type="InterPro" id="IPR015853">
    <property type="entry name" value="ABC_transpr_FbpC"/>
</dbReference>
<evidence type="ECO:0000256" key="1">
    <source>
        <dbReference type="ARBA" id="ARBA00022448"/>
    </source>
</evidence>
<reference evidence="10" key="1">
    <citation type="submission" date="2022-04" db="EMBL/GenBank/DDBJ databases">
        <title>Alcanivorax sp. CY1518 draft genome sequence.</title>
        <authorList>
            <person name="Zhao G."/>
            <person name="An M."/>
        </authorList>
    </citation>
    <scope>NUCLEOTIDE SEQUENCE</scope>
    <source>
        <strain evidence="10">CY1518</strain>
    </source>
</reference>
<dbReference type="PROSITE" id="PS50893">
    <property type="entry name" value="ABC_TRANSPORTER_2"/>
    <property type="match status" value="1"/>
</dbReference>
<proteinExistence type="predicted"/>
<dbReference type="Pfam" id="PF08402">
    <property type="entry name" value="TOBE_2"/>
    <property type="match status" value="1"/>
</dbReference>
<dbReference type="InterPro" id="IPR027417">
    <property type="entry name" value="P-loop_NTPase"/>
</dbReference>
<dbReference type="Proteomes" id="UP001165524">
    <property type="component" value="Unassembled WGS sequence"/>
</dbReference>
<evidence type="ECO:0000256" key="5">
    <source>
        <dbReference type="ARBA" id="ARBA00022840"/>
    </source>
</evidence>
<dbReference type="EMBL" id="JALKII010000007">
    <property type="protein sequence ID" value="MCK0538281.1"/>
    <property type="molecule type" value="Genomic_DNA"/>
</dbReference>
<name>A0ABT0E8W6_9GAMM</name>
<dbReference type="InterPro" id="IPR008995">
    <property type="entry name" value="Mo/tungstate-bd_C_term_dom"/>
</dbReference>
<dbReference type="SMART" id="SM00382">
    <property type="entry name" value="AAA"/>
    <property type="match status" value="1"/>
</dbReference>
<dbReference type="Gene3D" id="3.40.50.300">
    <property type="entry name" value="P-loop containing nucleotide triphosphate hydrolases"/>
    <property type="match status" value="1"/>
</dbReference>
<organism evidence="10 11">
    <name type="scientific">Alcanivorax quisquiliarum</name>
    <dbReference type="NCBI Taxonomy" id="2933565"/>
    <lineage>
        <taxon>Bacteria</taxon>
        <taxon>Pseudomonadati</taxon>
        <taxon>Pseudomonadota</taxon>
        <taxon>Gammaproteobacteria</taxon>
        <taxon>Oceanospirillales</taxon>
        <taxon>Alcanivoracaceae</taxon>
        <taxon>Alcanivorax</taxon>
    </lineage>
</organism>
<protein>
    <submittedName>
        <fullName evidence="10">ABC transporter ATP-binding protein</fullName>
    </submittedName>
</protein>
<evidence type="ECO:0000256" key="7">
    <source>
        <dbReference type="ARBA" id="ARBA00023065"/>
    </source>
</evidence>
<keyword evidence="3" id="KW-0410">Iron transport</keyword>
<keyword evidence="4" id="KW-0547">Nucleotide-binding</keyword>
<dbReference type="GO" id="GO:0005524">
    <property type="term" value="F:ATP binding"/>
    <property type="evidence" value="ECO:0007669"/>
    <property type="project" value="UniProtKB-KW"/>
</dbReference>
<dbReference type="PANTHER" id="PTHR42781:SF4">
    <property type="entry name" value="SPERMIDINE_PUTRESCINE IMPORT ATP-BINDING PROTEIN POTA"/>
    <property type="match status" value="1"/>
</dbReference>
<feature type="domain" description="ABC transporter" evidence="9">
    <location>
        <begin position="7"/>
        <end position="239"/>
    </location>
</feature>
<dbReference type="PROSITE" id="PS00211">
    <property type="entry name" value="ABC_TRANSPORTER_1"/>
    <property type="match status" value="1"/>
</dbReference>
<evidence type="ECO:0000259" key="9">
    <source>
        <dbReference type="PROSITE" id="PS50893"/>
    </source>
</evidence>
<dbReference type="InterPro" id="IPR013611">
    <property type="entry name" value="Transp-assoc_OB_typ2"/>
</dbReference>
<dbReference type="InterPro" id="IPR017871">
    <property type="entry name" value="ABC_transporter-like_CS"/>
</dbReference>
<dbReference type="Gene3D" id="2.40.50.100">
    <property type="match status" value="1"/>
</dbReference>
<dbReference type="InterPro" id="IPR003439">
    <property type="entry name" value="ABC_transporter-like_ATP-bd"/>
</dbReference>
<keyword evidence="8" id="KW-0472">Membrane</keyword>
<keyword evidence="7" id="KW-0406">Ion transport</keyword>
<dbReference type="PANTHER" id="PTHR42781">
    <property type="entry name" value="SPERMIDINE/PUTRESCINE IMPORT ATP-BINDING PROTEIN POTA"/>
    <property type="match status" value="1"/>
</dbReference>
<keyword evidence="6" id="KW-0408">Iron</keyword>
<evidence type="ECO:0000256" key="2">
    <source>
        <dbReference type="ARBA" id="ARBA00022475"/>
    </source>
</evidence>
<evidence type="ECO:0000256" key="6">
    <source>
        <dbReference type="ARBA" id="ARBA00023004"/>
    </source>
</evidence>
<gene>
    <name evidence="10" type="ORF">MU846_11225</name>
</gene>
<keyword evidence="2" id="KW-1003">Cell membrane</keyword>
<keyword evidence="11" id="KW-1185">Reference proteome</keyword>
<evidence type="ECO:0000313" key="10">
    <source>
        <dbReference type="EMBL" id="MCK0538281.1"/>
    </source>
</evidence>
<dbReference type="Pfam" id="PF00005">
    <property type="entry name" value="ABC_tran"/>
    <property type="match status" value="1"/>
</dbReference>
<dbReference type="InterPro" id="IPR003593">
    <property type="entry name" value="AAA+_ATPase"/>
</dbReference>
<evidence type="ECO:0000256" key="3">
    <source>
        <dbReference type="ARBA" id="ARBA00022496"/>
    </source>
</evidence>
<dbReference type="SUPFAM" id="SSF52540">
    <property type="entry name" value="P-loop containing nucleoside triphosphate hydrolases"/>
    <property type="match status" value="1"/>
</dbReference>
<dbReference type="RefSeq" id="WP_246952760.1">
    <property type="nucleotide sequence ID" value="NZ_JALKII010000007.1"/>
</dbReference>
<comment type="caution">
    <text evidence="10">The sequence shown here is derived from an EMBL/GenBank/DDBJ whole genome shotgun (WGS) entry which is preliminary data.</text>
</comment>
<keyword evidence="1" id="KW-0813">Transport</keyword>
<dbReference type="InterPro" id="IPR050093">
    <property type="entry name" value="ABC_SmlMolc_Importer"/>
</dbReference>
<sequence length="351" mass="37857">MPDTAPLQLDAIACQYDGHPVVRGVSFALESGQIACLLGPSGCGKTTTLRAIAGLEPLTAGRILIRGAVASRAGFTLPPEKRALGMVFQDHALFPHLSVADNVAFALRRQSREARARRVEECLELVRLEGMGERFPHELSGGQQQRIALARALAPRPTLMLLDEPFASLDLDLRRQLNQELRAILLHEGTTAVIVTHDQEEAFAIASHVGIMRGGELLQWDNPYTIYHAPSTRFVAEFAGAGAFLRGVVQQGNCVHTAVGELRSHQPLARTPGTAVQVLLRPEDVIPASSGAVKTVVEHRVFTGPNILYQLKLPQGERLSCLTGSHVDVAVGEPLTVDIAAKHLVLFNGDA</sequence>
<keyword evidence="5 10" id="KW-0067">ATP-binding</keyword>
<evidence type="ECO:0000256" key="4">
    <source>
        <dbReference type="ARBA" id="ARBA00022741"/>
    </source>
</evidence>
<evidence type="ECO:0000313" key="11">
    <source>
        <dbReference type="Proteomes" id="UP001165524"/>
    </source>
</evidence>
<evidence type="ECO:0000256" key="8">
    <source>
        <dbReference type="ARBA" id="ARBA00023136"/>
    </source>
</evidence>
<accession>A0ABT0E8W6</accession>
<dbReference type="CDD" id="cd03259">
    <property type="entry name" value="ABC_Carb_Solutes_like"/>
    <property type="match status" value="1"/>
</dbReference>
<dbReference type="SUPFAM" id="SSF50331">
    <property type="entry name" value="MOP-like"/>
    <property type="match status" value="1"/>
</dbReference>